<dbReference type="RefSeq" id="WP_030003267.1">
    <property type="nucleotide sequence ID" value="NZ_CP076685.1"/>
</dbReference>
<dbReference type="InterPro" id="IPR023393">
    <property type="entry name" value="START-like_dom_sf"/>
</dbReference>
<dbReference type="OMA" id="GNWERAA"/>
<organism evidence="1 2">
    <name type="scientific">Ruegeria pomeroyi</name>
    <dbReference type="NCBI Taxonomy" id="89184"/>
    <lineage>
        <taxon>Bacteria</taxon>
        <taxon>Pseudomonadati</taxon>
        <taxon>Pseudomonadota</taxon>
        <taxon>Alphaproteobacteria</taxon>
        <taxon>Rhodobacterales</taxon>
        <taxon>Roseobacteraceae</taxon>
        <taxon>Ruegeria</taxon>
    </lineage>
</organism>
<dbReference type="EMBL" id="JABXIY010000013">
    <property type="protein sequence ID" value="NVK96307.1"/>
    <property type="molecule type" value="Genomic_DNA"/>
</dbReference>
<protein>
    <submittedName>
        <fullName evidence="1">SRPBCC family protein</fullName>
    </submittedName>
</protein>
<dbReference type="AlphaFoldDB" id="A0A850LEX8"/>
<reference evidence="1 2" key="1">
    <citation type="journal article" date="2020" name="Proc. Natl. Acad. Sci. U.S.A.">
        <title>Ecological drivers of bacterial community assembly in synthetic phycospheres.</title>
        <authorList>
            <person name="Fu H."/>
            <person name="Uchimiya M."/>
            <person name="Gore J."/>
            <person name="Moran M.A."/>
        </authorList>
    </citation>
    <scope>NUCLEOTIDE SEQUENCE [LARGE SCALE GENOMIC DNA]</scope>
    <source>
        <strain evidence="1">HF-Din03</strain>
    </source>
</reference>
<dbReference type="Proteomes" id="UP000565723">
    <property type="component" value="Unassembled WGS sequence"/>
</dbReference>
<dbReference type="CDD" id="cd07812">
    <property type="entry name" value="SRPBCC"/>
    <property type="match status" value="1"/>
</dbReference>
<evidence type="ECO:0000313" key="1">
    <source>
        <dbReference type="EMBL" id="NVK96307.1"/>
    </source>
</evidence>
<sequence>MQFISKEDIEAPVAQVFAILSEFETFERSAMRRGVEVQRVDASAPIGAGMAWDTRFRLRGKPREMHVVLKQYDAPSLMRFASHSKGINGDVVIELLALSPRRTRMSFSVELKANTLSARLFLQSLKLARKNMTRRFKLRMAEFAKEIESRCAR</sequence>
<dbReference type="SUPFAM" id="SSF55961">
    <property type="entry name" value="Bet v1-like"/>
    <property type="match status" value="1"/>
</dbReference>
<name>A0A850LEX8_9RHOB</name>
<evidence type="ECO:0000313" key="2">
    <source>
        <dbReference type="Proteomes" id="UP000565723"/>
    </source>
</evidence>
<dbReference type="Pfam" id="PF10604">
    <property type="entry name" value="Polyketide_cyc2"/>
    <property type="match status" value="1"/>
</dbReference>
<proteinExistence type="predicted"/>
<dbReference type="InterPro" id="IPR019587">
    <property type="entry name" value="Polyketide_cyclase/dehydratase"/>
</dbReference>
<dbReference type="Gene3D" id="3.30.530.20">
    <property type="match status" value="1"/>
</dbReference>
<accession>A0A850LEX8</accession>
<comment type="caution">
    <text evidence="1">The sequence shown here is derived from an EMBL/GenBank/DDBJ whole genome shotgun (WGS) entry which is preliminary data.</text>
</comment>
<gene>
    <name evidence="1" type="ORF">HW564_05180</name>
</gene>